<comment type="similarity">
    <text evidence="2">Belongs to the TonB family.</text>
</comment>
<keyword evidence="9 10" id="KW-0472">Membrane</keyword>
<dbReference type="InterPro" id="IPR006260">
    <property type="entry name" value="TonB/TolA_C"/>
</dbReference>
<dbReference type="SUPFAM" id="SSF74653">
    <property type="entry name" value="TolA/TonB C-terminal domain"/>
    <property type="match status" value="1"/>
</dbReference>
<dbReference type="Gene3D" id="3.30.1150.10">
    <property type="match status" value="1"/>
</dbReference>
<evidence type="ECO:0000259" key="11">
    <source>
        <dbReference type="PROSITE" id="PS52015"/>
    </source>
</evidence>
<feature type="transmembrane region" description="Helical" evidence="10">
    <location>
        <begin position="16"/>
        <end position="36"/>
    </location>
</feature>
<dbReference type="Pfam" id="PF03544">
    <property type="entry name" value="TonB_C"/>
    <property type="match status" value="1"/>
</dbReference>
<dbReference type="NCBIfam" id="TIGR01352">
    <property type="entry name" value="tonB_Cterm"/>
    <property type="match status" value="1"/>
</dbReference>
<evidence type="ECO:0000256" key="4">
    <source>
        <dbReference type="ARBA" id="ARBA00022475"/>
    </source>
</evidence>
<evidence type="ECO:0000256" key="8">
    <source>
        <dbReference type="ARBA" id="ARBA00022989"/>
    </source>
</evidence>
<dbReference type="PANTHER" id="PTHR33446:SF2">
    <property type="entry name" value="PROTEIN TONB"/>
    <property type="match status" value="1"/>
</dbReference>
<organism evidence="12 13">
    <name type="scientific">Shiella aurantiaca</name>
    <dbReference type="NCBI Taxonomy" id="3058365"/>
    <lineage>
        <taxon>Bacteria</taxon>
        <taxon>Pseudomonadati</taxon>
        <taxon>Bacteroidota</taxon>
        <taxon>Cytophagia</taxon>
        <taxon>Cytophagales</taxon>
        <taxon>Shiellaceae</taxon>
        <taxon>Shiella</taxon>
    </lineage>
</organism>
<evidence type="ECO:0000256" key="10">
    <source>
        <dbReference type="SAM" id="Phobius"/>
    </source>
</evidence>
<feature type="domain" description="TonB C-terminal" evidence="11">
    <location>
        <begin position="139"/>
        <end position="229"/>
    </location>
</feature>
<reference evidence="12" key="1">
    <citation type="submission" date="2023-06" db="EMBL/GenBank/DDBJ databases">
        <title>Cytophagales bacterium Strain LB-30, isolated from soil.</title>
        <authorList>
            <person name="Liu B."/>
        </authorList>
    </citation>
    <scope>NUCLEOTIDE SEQUENCE</scope>
    <source>
        <strain evidence="12">LB-30</strain>
    </source>
</reference>
<dbReference type="PRINTS" id="PR01374">
    <property type="entry name" value="TONBPROTEIN"/>
</dbReference>
<accession>A0ABT8F2L7</accession>
<dbReference type="RefSeq" id="WP_320003225.1">
    <property type="nucleotide sequence ID" value="NZ_JAUHJS010000002.1"/>
</dbReference>
<evidence type="ECO:0000256" key="3">
    <source>
        <dbReference type="ARBA" id="ARBA00022448"/>
    </source>
</evidence>
<comment type="subcellular location">
    <subcellularLocation>
        <location evidence="1">Cell inner membrane</location>
        <topology evidence="1">Single-pass membrane protein</topology>
        <orientation evidence="1">Periplasmic side</orientation>
    </subcellularLocation>
</comment>
<keyword evidence="4" id="KW-1003">Cell membrane</keyword>
<evidence type="ECO:0000313" key="13">
    <source>
        <dbReference type="Proteomes" id="UP001168552"/>
    </source>
</evidence>
<dbReference type="PANTHER" id="PTHR33446">
    <property type="entry name" value="PROTEIN TONB-RELATED"/>
    <property type="match status" value="1"/>
</dbReference>
<keyword evidence="5" id="KW-0997">Cell inner membrane</keyword>
<protein>
    <submittedName>
        <fullName evidence="12">TonB family protein</fullName>
    </submittedName>
</protein>
<evidence type="ECO:0000256" key="9">
    <source>
        <dbReference type="ARBA" id="ARBA00023136"/>
    </source>
</evidence>
<evidence type="ECO:0000313" key="12">
    <source>
        <dbReference type="EMBL" id="MDN4164698.1"/>
    </source>
</evidence>
<keyword evidence="13" id="KW-1185">Reference proteome</keyword>
<sequence length="229" mass="26176">MEARKNPNIDLRGKQSLFFHIGLVISLFLVIVAFEWKSVNEPGTIVLDDPIEEGIVFVDVPNTVIEDKQPPKPIVKQKLVRIENIIETKDEIAESEKMEITVDPLLDDEIENGILAYQPDVEKADEVVSFAQEQASFPGGEKAWNKFLKKNLKYTRQAQMQQIEGRVYVQFIVEKDGSLSDIKIAKGLGAGLDEEVLRVLKLSPKWSPAKQSFRPVRFRMMLPIYFKYQ</sequence>
<dbReference type="InterPro" id="IPR051045">
    <property type="entry name" value="TonB-dependent_transducer"/>
</dbReference>
<evidence type="ECO:0000256" key="6">
    <source>
        <dbReference type="ARBA" id="ARBA00022692"/>
    </source>
</evidence>
<dbReference type="Proteomes" id="UP001168552">
    <property type="component" value="Unassembled WGS sequence"/>
</dbReference>
<evidence type="ECO:0000256" key="7">
    <source>
        <dbReference type="ARBA" id="ARBA00022927"/>
    </source>
</evidence>
<proteinExistence type="inferred from homology"/>
<evidence type="ECO:0000256" key="2">
    <source>
        <dbReference type="ARBA" id="ARBA00006555"/>
    </source>
</evidence>
<dbReference type="InterPro" id="IPR037682">
    <property type="entry name" value="TonB_C"/>
</dbReference>
<evidence type="ECO:0000256" key="5">
    <source>
        <dbReference type="ARBA" id="ARBA00022519"/>
    </source>
</evidence>
<keyword evidence="6 10" id="KW-0812">Transmembrane</keyword>
<evidence type="ECO:0000256" key="1">
    <source>
        <dbReference type="ARBA" id="ARBA00004383"/>
    </source>
</evidence>
<keyword evidence="3" id="KW-0813">Transport</keyword>
<keyword evidence="7" id="KW-0653">Protein transport</keyword>
<dbReference type="PROSITE" id="PS52015">
    <property type="entry name" value="TONB_CTD"/>
    <property type="match status" value="1"/>
</dbReference>
<gene>
    <name evidence="12" type="ORF">QWY31_04245</name>
</gene>
<dbReference type="InterPro" id="IPR003538">
    <property type="entry name" value="TonB"/>
</dbReference>
<name>A0ABT8F2L7_9BACT</name>
<dbReference type="EMBL" id="JAUHJS010000002">
    <property type="protein sequence ID" value="MDN4164698.1"/>
    <property type="molecule type" value="Genomic_DNA"/>
</dbReference>
<keyword evidence="8 10" id="KW-1133">Transmembrane helix</keyword>
<comment type="caution">
    <text evidence="12">The sequence shown here is derived from an EMBL/GenBank/DDBJ whole genome shotgun (WGS) entry which is preliminary data.</text>
</comment>